<reference evidence="10 11" key="1">
    <citation type="journal article" date="2015" name="Genome Announc.">
        <title>Expanding the biotechnology potential of lactobacilli through comparative genomics of 213 strains and associated genera.</title>
        <authorList>
            <person name="Sun Z."/>
            <person name="Harris H.M."/>
            <person name="McCann A."/>
            <person name="Guo C."/>
            <person name="Argimon S."/>
            <person name="Zhang W."/>
            <person name="Yang X."/>
            <person name="Jeffery I.B."/>
            <person name="Cooney J.C."/>
            <person name="Kagawa T.F."/>
            <person name="Liu W."/>
            <person name="Song Y."/>
            <person name="Salvetti E."/>
            <person name="Wrobel A."/>
            <person name="Rasinkangas P."/>
            <person name="Parkhill J."/>
            <person name="Rea M.C."/>
            <person name="O'Sullivan O."/>
            <person name="Ritari J."/>
            <person name="Douillard F.P."/>
            <person name="Paul Ross R."/>
            <person name="Yang R."/>
            <person name="Briner A.E."/>
            <person name="Felis G.E."/>
            <person name="de Vos W.M."/>
            <person name="Barrangou R."/>
            <person name="Klaenhammer T.R."/>
            <person name="Caufield P.W."/>
            <person name="Cui Y."/>
            <person name="Zhang H."/>
            <person name="O'Toole P.W."/>
        </authorList>
    </citation>
    <scope>NUCLEOTIDE SEQUENCE [LARGE SCALE GENOMIC DNA]</scope>
    <source>
        <strain evidence="10 11">DSM 21376</strain>
    </source>
</reference>
<keyword evidence="2" id="KW-0678">Repressor</keyword>
<dbReference type="Gene3D" id="1.10.10.10">
    <property type="entry name" value="Winged helix-like DNA-binding domain superfamily/Winged helix DNA-binding domain"/>
    <property type="match status" value="1"/>
</dbReference>
<feature type="binding site" evidence="8">
    <location>
        <position position="103"/>
    </location>
    <ligand>
        <name>Zn(2+)</name>
        <dbReference type="ChEBI" id="CHEBI:29105"/>
    </ligand>
</feature>
<evidence type="ECO:0000313" key="11">
    <source>
        <dbReference type="Proteomes" id="UP000050961"/>
    </source>
</evidence>
<keyword evidence="9" id="KW-0408">Iron</keyword>
<evidence type="ECO:0000313" key="10">
    <source>
        <dbReference type="EMBL" id="KRN05433.1"/>
    </source>
</evidence>
<dbReference type="eggNOG" id="COG0735">
    <property type="taxonomic scope" value="Bacteria"/>
</dbReference>
<dbReference type="GO" id="GO:0003700">
    <property type="term" value="F:DNA-binding transcription factor activity"/>
    <property type="evidence" value="ECO:0007669"/>
    <property type="project" value="InterPro"/>
</dbReference>
<keyword evidence="5" id="KW-0805">Transcription regulation</keyword>
<accession>A0A023CVE1</accession>
<comment type="caution">
    <text evidence="10">The sequence shown here is derived from an EMBL/GenBank/DDBJ whole genome shotgun (WGS) entry which is preliminary data.</text>
</comment>
<dbReference type="OrthoDB" id="8659436at2"/>
<feature type="binding site" evidence="8">
    <location>
        <position position="106"/>
    </location>
    <ligand>
        <name>Zn(2+)</name>
        <dbReference type="ChEBI" id="CHEBI:29105"/>
    </ligand>
</feature>
<keyword evidence="6" id="KW-0238">DNA-binding</keyword>
<evidence type="ECO:0000256" key="5">
    <source>
        <dbReference type="ARBA" id="ARBA00023015"/>
    </source>
</evidence>
<dbReference type="InterPro" id="IPR043135">
    <property type="entry name" value="Fur_C"/>
</dbReference>
<dbReference type="Proteomes" id="UP000050961">
    <property type="component" value="Unassembled WGS sequence"/>
</dbReference>
<feature type="binding site" evidence="8">
    <location>
        <position position="146"/>
    </location>
    <ligand>
        <name>Zn(2+)</name>
        <dbReference type="ChEBI" id="CHEBI:29105"/>
    </ligand>
</feature>
<dbReference type="RefSeq" id="WP_034986945.1">
    <property type="nucleotide sequence ID" value="NZ_AYZF01000017.1"/>
</dbReference>
<dbReference type="PANTHER" id="PTHR33202:SF7">
    <property type="entry name" value="FERRIC UPTAKE REGULATION PROTEIN"/>
    <property type="match status" value="1"/>
</dbReference>
<evidence type="ECO:0000256" key="7">
    <source>
        <dbReference type="ARBA" id="ARBA00023163"/>
    </source>
</evidence>
<dbReference type="Pfam" id="PF01475">
    <property type="entry name" value="FUR"/>
    <property type="match status" value="1"/>
</dbReference>
<dbReference type="FunFam" id="1.10.10.10:FF:000051">
    <property type="entry name" value="Fur family transcriptional regulator"/>
    <property type="match status" value="1"/>
</dbReference>
<comment type="similarity">
    <text evidence="1">Belongs to the Fur family.</text>
</comment>
<dbReference type="CDD" id="cd07153">
    <property type="entry name" value="Fur_like"/>
    <property type="match status" value="1"/>
</dbReference>
<dbReference type="GO" id="GO:0008270">
    <property type="term" value="F:zinc ion binding"/>
    <property type="evidence" value="ECO:0007669"/>
    <property type="project" value="TreeGrafter"/>
</dbReference>
<dbReference type="InterPro" id="IPR036388">
    <property type="entry name" value="WH-like_DNA-bd_sf"/>
</dbReference>
<organism evidence="10 11">
    <name type="scientific">Liquorilactobacillus sucicola DSM 21376 = JCM 15457</name>
    <dbReference type="NCBI Taxonomy" id="1423806"/>
    <lineage>
        <taxon>Bacteria</taxon>
        <taxon>Bacillati</taxon>
        <taxon>Bacillota</taxon>
        <taxon>Bacilli</taxon>
        <taxon>Lactobacillales</taxon>
        <taxon>Lactobacillaceae</taxon>
        <taxon>Liquorilactobacillus</taxon>
    </lineage>
</organism>
<evidence type="ECO:0000256" key="9">
    <source>
        <dbReference type="PIRSR" id="PIRSR602481-2"/>
    </source>
</evidence>
<dbReference type="PATRIC" id="fig|1423806.3.peg.2024"/>
<dbReference type="InterPro" id="IPR036390">
    <property type="entry name" value="WH_DNA-bd_sf"/>
</dbReference>
<feature type="binding site" evidence="9">
    <location>
        <position position="135"/>
    </location>
    <ligand>
        <name>Fe cation</name>
        <dbReference type="ChEBI" id="CHEBI:24875"/>
    </ligand>
</feature>
<dbReference type="EMBL" id="AYZF01000017">
    <property type="protein sequence ID" value="KRN05433.1"/>
    <property type="molecule type" value="Genomic_DNA"/>
</dbReference>
<dbReference type="PANTHER" id="PTHR33202">
    <property type="entry name" value="ZINC UPTAKE REGULATION PROTEIN"/>
    <property type="match status" value="1"/>
</dbReference>
<dbReference type="GO" id="GO:1900376">
    <property type="term" value="P:regulation of secondary metabolite biosynthetic process"/>
    <property type="evidence" value="ECO:0007669"/>
    <property type="project" value="TreeGrafter"/>
</dbReference>
<dbReference type="STRING" id="1423806.FD15_GL001988"/>
<sequence>MVFQEEHITEIGKKLHQAGMKLTPQRRATVNTLLKYQTKHLSAEELFTLIKLEEPEIGLATVYRTLDLLTELQIVERVTFDDGVARYDLRRADQQHFHHHLLCSVCGKVEEIHEDLLGEVENEVLRKYGFTVQDHRLTFHGVCEACSRKERYQDQG</sequence>
<feature type="binding site" evidence="8">
    <location>
        <position position="143"/>
    </location>
    <ligand>
        <name>Zn(2+)</name>
        <dbReference type="ChEBI" id="CHEBI:29105"/>
    </ligand>
</feature>
<dbReference type="Gene3D" id="3.30.1490.190">
    <property type="match status" value="1"/>
</dbReference>
<dbReference type="GO" id="GO:0000976">
    <property type="term" value="F:transcription cis-regulatory region binding"/>
    <property type="evidence" value="ECO:0007669"/>
    <property type="project" value="TreeGrafter"/>
</dbReference>
<evidence type="ECO:0000256" key="1">
    <source>
        <dbReference type="ARBA" id="ARBA00007957"/>
    </source>
</evidence>
<dbReference type="InterPro" id="IPR002481">
    <property type="entry name" value="FUR"/>
</dbReference>
<proteinExistence type="inferred from homology"/>
<dbReference type="GO" id="GO:0045892">
    <property type="term" value="P:negative regulation of DNA-templated transcription"/>
    <property type="evidence" value="ECO:0007669"/>
    <property type="project" value="TreeGrafter"/>
</dbReference>
<name>A0A023CVE1_9LACO</name>
<keyword evidence="11" id="KW-1185">Reference proteome</keyword>
<gene>
    <name evidence="10" type="ORF">FD15_GL001988</name>
</gene>
<evidence type="ECO:0000256" key="8">
    <source>
        <dbReference type="PIRSR" id="PIRSR602481-1"/>
    </source>
</evidence>
<evidence type="ECO:0000256" key="3">
    <source>
        <dbReference type="ARBA" id="ARBA00022723"/>
    </source>
</evidence>
<evidence type="ECO:0000256" key="6">
    <source>
        <dbReference type="ARBA" id="ARBA00023125"/>
    </source>
</evidence>
<evidence type="ECO:0000256" key="4">
    <source>
        <dbReference type="ARBA" id="ARBA00022833"/>
    </source>
</evidence>
<dbReference type="SUPFAM" id="SSF46785">
    <property type="entry name" value="Winged helix' DNA-binding domain"/>
    <property type="match status" value="1"/>
</dbReference>
<keyword evidence="3 8" id="KW-0479">Metal-binding</keyword>
<evidence type="ECO:0000256" key="2">
    <source>
        <dbReference type="ARBA" id="ARBA00022491"/>
    </source>
</evidence>
<keyword evidence="7" id="KW-0804">Transcription</keyword>
<protein>
    <submittedName>
        <fullName evidence="10">Ferric uptake regulation protein</fullName>
    </submittedName>
</protein>
<keyword evidence="4 8" id="KW-0862">Zinc</keyword>
<comment type="cofactor">
    <cofactor evidence="8">
        <name>Zn(2+)</name>
        <dbReference type="ChEBI" id="CHEBI:29105"/>
    </cofactor>
    <text evidence="8">Binds 1 zinc ion per subunit.</text>
</comment>
<dbReference type="AlphaFoldDB" id="A0A023CVE1"/>
<comment type="cofactor">
    <cofactor evidence="9">
        <name>Mn(2+)</name>
        <dbReference type="ChEBI" id="CHEBI:29035"/>
    </cofactor>
    <cofactor evidence="9">
        <name>Fe(2+)</name>
        <dbReference type="ChEBI" id="CHEBI:29033"/>
    </cofactor>
    <text evidence="9">Binds 1 Mn(2+) or Fe(2+) ion per subunit.</text>
</comment>